<gene>
    <name evidence="4" type="ORF">FE785_08605</name>
</gene>
<feature type="region of interest" description="Disordered" evidence="2">
    <location>
        <begin position="212"/>
        <end position="232"/>
    </location>
</feature>
<evidence type="ECO:0000256" key="1">
    <source>
        <dbReference type="SAM" id="Coils"/>
    </source>
</evidence>
<sequence length="232" mass="26276">MRTRITHMLLLSLMMAVTVAKAQETQNNTDNSNQKAEAKEDAVKVMDEQADDLQQIQQRHSKGFKTLFLSVAERQKIDEQRLSYLNPKLVEEQKEEKILPKTKSKPKKKRIYIPPKVAISAIIVKPDGTTLVRINNKYNQSPSKYIDINEQAANTNGVPITVKGKTQIVPVGQTLLTRQGKLVDTHKLDAQARKRQLPKTEQKAVKQRLEQVQILNAKPEPLKPKNNDAGDE</sequence>
<keyword evidence="5" id="KW-1185">Reference proteome</keyword>
<dbReference type="KEGG" id="thig:FE785_08605"/>
<evidence type="ECO:0000256" key="2">
    <source>
        <dbReference type="SAM" id="MobiDB-lite"/>
    </source>
</evidence>
<dbReference type="OrthoDB" id="5615791at2"/>
<feature type="coiled-coil region" evidence="1">
    <location>
        <begin position="19"/>
        <end position="59"/>
    </location>
</feature>
<proteinExistence type="predicted"/>
<evidence type="ECO:0000313" key="4">
    <source>
        <dbReference type="EMBL" id="QCU90687.1"/>
    </source>
</evidence>
<feature type="chain" id="PRO_5020219871" description="Type IV pilus biogenesis protein PilP" evidence="3">
    <location>
        <begin position="23"/>
        <end position="232"/>
    </location>
</feature>
<evidence type="ECO:0000313" key="5">
    <source>
        <dbReference type="Proteomes" id="UP000304864"/>
    </source>
</evidence>
<accession>A0A4P9K8P0</accession>
<organism evidence="4 5">
    <name type="scientific">Thiomicrorhabdus sediminis</name>
    <dbReference type="NCBI Taxonomy" id="2580412"/>
    <lineage>
        <taxon>Bacteria</taxon>
        <taxon>Pseudomonadati</taxon>
        <taxon>Pseudomonadota</taxon>
        <taxon>Gammaproteobacteria</taxon>
        <taxon>Thiotrichales</taxon>
        <taxon>Piscirickettsiaceae</taxon>
        <taxon>Thiomicrorhabdus</taxon>
    </lineage>
</organism>
<keyword evidence="3" id="KW-0732">Signal</keyword>
<dbReference type="AlphaFoldDB" id="A0A4P9K8P0"/>
<reference evidence="4 5" key="1">
    <citation type="submission" date="2019-05" db="EMBL/GenBank/DDBJ databases">
        <title>Thiomicrorhabdus sediminis sp. nov, a novel sulfur-oxidizing bacterium isolated from coastal sediment.</title>
        <authorList>
            <person name="Liu X."/>
        </authorList>
    </citation>
    <scope>NUCLEOTIDE SEQUENCE [LARGE SCALE GENOMIC DNA]</scope>
    <source>
        <strain evidence="4 5">G1</strain>
    </source>
</reference>
<feature type="compositionally biased region" description="Basic and acidic residues" evidence="2">
    <location>
        <begin position="220"/>
        <end position="232"/>
    </location>
</feature>
<keyword evidence="1" id="KW-0175">Coiled coil</keyword>
<protein>
    <recommendedName>
        <fullName evidence="6">Type IV pilus biogenesis protein PilP</fullName>
    </recommendedName>
</protein>
<evidence type="ECO:0008006" key="6">
    <source>
        <dbReference type="Google" id="ProtNLM"/>
    </source>
</evidence>
<dbReference type="RefSeq" id="WP_138565361.1">
    <property type="nucleotide sequence ID" value="NZ_CP040602.1"/>
</dbReference>
<dbReference type="EMBL" id="CP040602">
    <property type="protein sequence ID" value="QCU90687.1"/>
    <property type="molecule type" value="Genomic_DNA"/>
</dbReference>
<feature type="signal peptide" evidence="3">
    <location>
        <begin position="1"/>
        <end position="22"/>
    </location>
</feature>
<dbReference type="Proteomes" id="UP000304864">
    <property type="component" value="Chromosome"/>
</dbReference>
<evidence type="ECO:0000256" key="3">
    <source>
        <dbReference type="SAM" id="SignalP"/>
    </source>
</evidence>
<name>A0A4P9K8P0_9GAMM</name>